<sequence>MLIRILITLIIISFIILCSIHPFLWLLINHEMKLTPGSKLYTNWLQSSIPIIIEFYFFNLTNPFEFENGAKPILKQIGPYTYSIKYYKVNIKHNYDNGTIEYNERKEYYFNRTLSIGSELDIINHINIGYVSVAMQMNSSLWLIDYLIEFIEKQRQYQLFSKRTIKELLWGYHDEFLSFLSKYGINIPTTEIGILLHHNNTLSNSILINDGLRNQKRIGEILQYNGSNHLNYWQTTIANMINGTDGTIYHTYMNKYDKPYIFLYDLCRSIQLNWYAYSQLNNLPVYQYILSEDTFKSGRNYVINKGFCINWPNCYYDGVLDMSTCQMNSPVVISQPHFINADKSYQDAVEGIQPTNEEYNTTIYVEPTTGIIISAQSKLQINLVIRNTQKFQQLSHISNVLLPLVFFNESINLNVSTINELNMKINQIPNIIYIISMFSMIFNILLLCLIQLKSYLQNRCYQQVNEENEALLRNHEENSTKH</sequence>
<evidence type="ECO:0000256" key="2">
    <source>
        <dbReference type="ARBA" id="ARBA00004651"/>
    </source>
</evidence>
<reference evidence="14" key="1">
    <citation type="submission" date="2022-04" db="EMBL/GenBank/DDBJ databases">
        <authorList>
            <person name="Xu L."/>
            <person name="Lv Z."/>
        </authorList>
    </citation>
    <scope>NUCLEOTIDE SEQUENCE</scope>
    <source>
        <strain evidence="14">LV_2022a</strain>
    </source>
</reference>
<evidence type="ECO:0000256" key="10">
    <source>
        <dbReference type="ARBA" id="ARBA00023180"/>
    </source>
</evidence>
<dbReference type="EMBL" id="JALJAT010000004">
    <property type="protein sequence ID" value="KAK4470130.1"/>
    <property type="molecule type" value="Genomic_DNA"/>
</dbReference>
<evidence type="ECO:0000313" key="14">
    <source>
        <dbReference type="EMBL" id="KAK4470130.1"/>
    </source>
</evidence>
<comment type="subcellular location">
    <subcellularLocation>
        <location evidence="2">Cell membrane</location>
        <topology evidence="2">Multi-pass membrane protein</topology>
    </subcellularLocation>
    <subcellularLocation>
        <location evidence="1">Membrane</location>
        <location evidence="1">Caveola</location>
        <topology evidence="1">Multi-pass membrane protein</topology>
    </subcellularLocation>
</comment>
<evidence type="ECO:0000313" key="15">
    <source>
        <dbReference type="Proteomes" id="UP001292079"/>
    </source>
</evidence>
<organism evidence="14 15">
    <name type="scientific">Schistosoma mekongi</name>
    <name type="common">Parasitic worm</name>
    <dbReference type="NCBI Taxonomy" id="38744"/>
    <lineage>
        <taxon>Eukaryota</taxon>
        <taxon>Metazoa</taxon>
        <taxon>Spiralia</taxon>
        <taxon>Lophotrochozoa</taxon>
        <taxon>Platyhelminthes</taxon>
        <taxon>Trematoda</taxon>
        <taxon>Digenea</taxon>
        <taxon>Strigeidida</taxon>
        <taxon>Schistosomatoidea</taxon>
        <taxon>Schistosomatidae</taxon>
        <taxon>Schistosoma</taxon>
    </lineage>
</organism>
<comment type="caution">
    <text evidence="14">The sequence shown here is derived from an EMBL/GenBank/DDBJ whole genome shotgun (WGS) entry which is preliminary data.</text>
</comment>
<comment type="similarity">
    <text evidence="3">Belongs to the CD36 family.</text>
</comment>
<dbReference type="AlphaFoldDB" id="A0AAE1ZAC9"/>
<evidence type="ECO:0000256" key="3">
    <source>
        <dbReference type="ARBA" id="ARBA00010532"/>
    </source>
</evidence>
<dbReference type="Proteomes" id="UP001292079">
    <property type="component" value="Unassembled WGS sequence"/>
</dbReference>
<dbReference type="Pfam" id="PF01130">
    <property type="entry name" value="CD36"/>
    <property type="match status" value="1"/>
</dbReference>
<evidence type="ECO:0000256" key="11">
    <source>
        <dbReference type="ARBA" id="ARBA00040821"/>
    </source>
</evidence>
<evidence type="ECO:0000256" key="5">
    <source>
        <dbReference type="ARBA" id="ARBA00022692"/>
    </source>
</evidence>
<dbReference type="PANTHER" id="PTHR11923:SF110">
    <property type="entry name" value="SCAVENGER RECEPTOR CLASS B MEMBER 1"/>
    <property type="match status" value="1"/>
</dbReference>
<keyword evidence="4" id="KW-1003">Cell membrane</keyword>
<dbReference type="GO" id="GO:0005901">
    <property type="term" value="C:caveola"/>
    <property type="evidence" value="ECO:0007669"/>
    <property type="project" value="UniProtKB-SubCell"/>
</dbReference>
<keyword evidence="8" id="KW-1015">Disulfide bond</keyword>
<evidence type="ECO:0000256" key="7">
    <source>
        <dbReference type="ARBA" id="ARBA00023136"/>
    </source>
</evidence>
<evidence type="ECO:0000256" key="1">
    <source>
        <dbReference type="ARBA" id="ARBA00004189"/>
    </source>
</evidence>
<evidence type="ECO:0000256" key="12">
    <source>
        <dbReference type="ARBA" id="ARBA00042244"/>
    </source>
</evidence>
<feature type="transmembrane region" description="Helical" evidence="13">
    <location>
        <begin position="431"/>
        <end position="452"/>
    </location>
</feature>
<feature type="transmembrane region" description="Helical" evidence="13">
    <location>
        <begin position="6"/>
        <end position="28"/>
    </location>
</feature>
<dbReference type="GO" id="GO:0005044">
    <property type="term" value="F:scavenger receptor activity"/>
    <property type="evidence" value="ECO:0007669"/>
    <property type="project" value="TreeGrafter"/>
</dbReference>
<dbReference type="GO" id="GO:0005737">
    <property type="term" value="C:cytoplasm"/>
    <property type="evidence" value="ECO:0007669"/>
    <property type="project" value="TreeGrafter"/>
</dbReference>
<evidence type="ECO:0000256" key="9">
    <source>
        <dbReference type="ARBA" id="ARBA00023170"/>
    </source>
</evidence>
<dbReference type="PRINTS" id="PR01609">
    <property type="entry name" value="CD36FAMILY"/>
</dbReference>
<protein>
    <recommendedName>
        <fullName evidence="11">Scavenger receptor class B member 1</fullName>
    </recommendedName>
    <alternativeName>
        <fullName evidence="12">SR-BI</fullName>
    </alternativeName>
</protein>
<keyword evidence="7 13" id="KW-0472">Membrane</keyword>
<keyword evidence="5 13" id="KW-0812">Transmembrane</keyword>
<name>A0AAE1ZAC9_SCHME</name>
<proteinExistence type="inferred from homology"/>
<evidence type="ECO:0000256" key="13">
    <source>
        <dbReference type="SAM" id="Phobius"/>
    </source>
</evidence>
<reference evidence="14" key="2">
    <citation type="journal article" date="2023" name="Infect Dis Poverty">
        <title>Chromosome-scale genome of the human blood fluke Schistosoma mekongi and its implications for public health.</title>
        <authorList>
            <person name="Zhou M."/>
            <person name="Xu L."/>
            <person name="Xu D."/>
            <person name="Chen W."/>
            <person name="Khan J."/>
            <person name="Hu Y."/>
            <person name="Huang H."/>
            <person name="Wei H."/>
            <person name="Zhang Y."/>
            <person name="Chusongsang P."/>
            <person name="Tanasarnprasert K."/>
            <person name="Hu X."/>
            <person name="Limpanont Y."/>
            <person name="Lv Z."/>
        </authorList>
    </citation>
    <scope>NUCLEOTIDE SEQUENCE</scope>
    <source>
        <strain evidence="14">LV_2022a</strain>
    </source>
</reference>
<keyword evidence="6 13" id="KW-1133">Transmembrane helix</keyword>
<dbReference type="InterPro" id="IPR002159">
    <property type="entry name" value="CD36_fam"/>
</dbReference>
<keyword evidence="9" id="KW-0675">Receptor</keyword>
<gene>
    <name evidence="14" type="ORF">MN116_005714</name>
</gene>
<evidence type="ECO:0000256" key="4">
    <source>
        <dbReference type="ARBA" id="ARBA00022475"/>
    </source>
</evidence>
<keyword evidence="15" id="KW-1185">Reference proteome</keyword>
<evidence type="ECO:0000256" key="8">
    <source>
        <dbReference type="ARBA" id="ARBA00023157"/>
    </source>
</evidence>
<keyword evidence="10" id="KW-0325">Glycoprotein</keyword>
<evidence type="ECO:0000256" key="6">
    <source>
        <dbReference type="ARBA" id="ARBA00022989"/>
    </source>
</evidence>
<accession>A0AAE1ZAC9</accession>
<dbReference type="PANTHER" id="PTHR11923">
    <property type="entry name" value="SCAVENGER RECEPTOR CLASS B TYPE-1 SR-B1"/>
    <property type="match status" value="1"/>
</dbReference>